<dbReference type="Proteomes" id="UP000193920">
    <property type="component" value="Unassembled WGS sequence"/>
</dbReference>
<dbReference type="PANTHER" id="PTHR22767">
    <property type="entry name" value="N-TERMINAL ACETYLTRANSFERASE-RELATED"/>
    <property type="match status" value="1"/>
</dbReference>
<dbReference type="GO" id="GO:0031416">
    <property type="term" value="C:NatB complex"/>
    <property type="evidence" value="ECO:0007669"/>
    <property type="project" value="TreeGrafter"/>
</dbReference>
<dbReference type="SUPFAM" id="SSF48452">
    <property type="entry name" value="TPR-like"/>
    <property type="match status" value="1"/>
</dbReference>
<reference evidence="2 3" key="1">
    <citation type="submission" date="2016-08" db="EMBL/GenBank/DDBJ databases">
        <title>A Parts List for Fungal Cellulosomes Revealed by Comparative Genomics.</title>
        <authorList>
            <consortium name="DOE Joint Genome Institute"/>
            <person name="Haitjema C.H."/>
            <person name="Gilmore S.P."/>
            <person name="Henske J.K."/>
            <person name="Solomon K.V."/>
            <person name="De Groot R."/>
            <person name="Kuo A."/>
            <person name="Mondo S.J."/>
            <person name="Salamov A.A."/>
            <person name="Labutti K."/>
            <person name="Zhao Z."/>
            <person name="Chiniquy J."/>
            <person name="Barry K."/>
            <person name="Brewer H.M."/>
            <person name="Purvine S.O."/>
            <person name="Wright A.T."/>
            <person name="Boxma B."/>
            <person name="Van Alen T."/>
            <person name="Hackstein J.H."/>
            <person name="Baker S.E."/>
            <person name="Grigoriev I.V."/>
            <person name="O'Malley M.A."/>
        </authorList>
    </citation>
    <scope>NUCLEOTIDE SEQUENCE [LARGE SCALE GENOMIC DNA]</scope>
    <source>
        <strain evidence="2 3">G1</strain>
    </source>
</reference>
<dbReference type="EMBL" id="MCOG01000429">
    <property type="protein sequence ID" value="ORY07695.1"/>
    <property type="molecule type" value="Genomic_DNA"/>
</dbReference>
<dbReference type="InterPro" id="IPR019183">
    <property type="entry name" value="NAA25_NatB_aux_su"/>
</dbReference>
<dbReference type="InterPro" id="IPR011990">
    <property type="entry name" value="TPR-like_helical_dom_sf"/>
</dbReference>
<dbReference type="AlphaFoldDB" id="A0A1Y1ZD06"/>
<keyword evidence="3" id="KW-1185">Reference proteome</keyword>
<organism evidence="2 3">
    <name type="scientific">Neocallimastix californiae</name>
    <dbReference type="NCBI Taxonomy" id="1754190"/>
    <lineage>
        <taxon>Eukaryota</taxon>
        <taxon>Fungi</taxon>
        <taxon>Fungi incertae sedis</taxon>
        <taxon>Chytridiomycota</taxon>
        <taxon>Chytridiomycota incertae sedis</taxon>
        <taxon>Neocallimastigomycetes</taxon>
        <taxon>Neocallimastigales</taxon>
        <taxon>Neocallimastigaceae</taxon>
        <taxon>Neocallimastix</taxon>
    </lineage>
</organism>
<comment type="similarity">
    <text evidence="1">Belongs to the MDM20/NAA25 family.</text>
</comment>
<dbReference type="STRING" id="1754190.A0A1Y1ZD06"/>
<gene>
    <name evidence="2" type="ORF">LY90DRAFT_709134</name>
</gene>
<proteinExistence type="inferred from homology"/>
<comment type="caution">
    <text evidence="2">The sequence shown here is derived from an EMBL/GenBank/DDBJ whole genome shotgun (WGS) entry which is preliminary data.</text>
</comment>
<evidence type="ECO:0000313" key="3">
    <source>
        <dbReference type="Proteomes" id="UP000193920"/>
    </source>
</evidence>
<evidence type="ECO:0000256" key="1">
    <source>
        <dbReference type="ARBA" id="ARBA00006298"/>
    </source>
</evidence>
<dbReference type="Gene3D" id="1.25.40.1040">
    <property type="match status" value="1"/>
</dbReference>
<dbReference type="OrthoDB" id="1874341at2759"/>
<evidence type="ECO:0000313" key="2">
    <source>
        <dbReference type="EMBL" id="ORY07695.1"/>
    </source>
</evidence>
<dbReference type="PANTHER" id="PTHR22767:SF3">
    <property type="entry name" value="N-ALPHA-ACETYLTRANSFERASE 25, NATB AUXILIARY SUBUNIT"/>
    <property type="match status" value="1"/>
</dbReference>
<dbReference type="Pfam" id="PF09797">
    <property type="entry name" value="NatB_MDM20"/>
    <property type="match status" value="1"/>
</dbReference>
<name>A0A1Y1ZD06_9FUNG</name>
<accession>A0A1Y1ZD06</accession>
<protein>
    <submittedName>
        <fullName evidence="2">Uncharacterized protein</fullName>
    </submittedName>
</protein>
<sequence length="874" mass="102151">MSDRVINNIYDAIYNENYRLAITLSNKALKKFHNDPAINAMKSLALVKLGKQEEAEELARSVVETKPVDETILQALNLTFKGLEKYDEIVELFKNAFEADQTNEEYANQYYMALTKVNNFELQKQTALKLNKLFSNSVVNKKGKYFCWAIMSSILQSRYQKDCPKALIDKLSEQMILKAIEKNFIIDYEGLFMYLTILMNQDRNKEALDVLNGELGSKCIKIEIERNRLNIELYRKTKQWNKLIEVCKTIIENNDHDNFNCFYNIIDALFILLEENVLAIDYLNNDTFISVYDWIKKIQEEELKNGINKIKRAPFIAEIELEKRIIDMTDLIPYFDMLNSDELLDSFKTEMNSLIKTNDMTVNDIQRNINIEKINFYLGYDINNEDEMKNYVKKLISLYEDTLPFGAKLEDTERQFGDDYLVLAASLLIDYYRSTKKICYVYLAIAILEHGLEKSKFNFQFKIILMRLYSILGDVFRTTDLSRSLNLRSIQFDTLSFLYTEGMDSLSITQIPLQIYNLGLSIYKSNHIETPDVITQAYKNETYSKIIEILDFYNRLNNSIQQVLYHQQIIRIEILQIFNSIDKVNKYLTSIDDKYIDITDDYLSKCTDNRDYKVFANWKKDDINLEMKIRCRPMKNILWIQLFGLIPKILKYIALKNIEQVKTDEEKLENLLNKDNLAIEILPSEIANGKIVCEFAKFVIEANNSKETKEISACTSFENILKLFKEKVNSLINIKPSIDITFNIIELCTSILEAINYIVLFIHYASNISPSRKSKNLPWVVNIQEKKTQFAEEIKEQVNAFDCYLIELSKLVNSKKNKGNEAIKEIFGVDGTLFDNLMNENSELLSKVFDHCQNSWNVSFDNIVKETEIKMKLF</sequence>